<gene>
    <name evidence="2" type="ORF">A361_03760</name>
</gene>
<dbReference type="KEGG" id="bon:A361_03760"/>
<sequence>MKVILPFAIALLALTGCSALASDESTETKWFETKEETIDYGIKEEKIKKEDIIGKVSENGETFIIYKKQLEGGLGVGVSSISENEGQYAWYDPDQDVLVKNDEVKQYSSQISWGTETQSGKTFTIYTGVSEAEAPVVKTKTGEVSPTIDNKTGIYFYIQPTK</sequence>
<dbReference type="Proteomes" id="UP000077856">
    <property type="component" value="Chromosome"/>
</dbReference>
<accession>A0A169FEZ3</accession>
<name>A0A169FEZ3_9BACI</name>
<protein>
    <recommendedName>
        <fullName evidence="4">Lipoprotein</fullName>
    </recommendedName>
</protein>
<dbReference type="eggNOG" id="ENOG5034BU7">
    <property type="taxonomic scope" value="Bacteria"/>
</dbReference>
<evidence type="ECO:0000313" key="3">
    <source>
        <dbReference type="Proteomes" id="UP000077856"/>
    </source>
</evidence>
<dbReference type="RefSeq" id="WP_019379511.1">
    <property type="nucleotide sequence ID" value="NZ_CP015506.1"/>
</dbReference>
<reference evidence="2 3" key="1">
    <citation type="submission" date="2016-04" db="EMBL/GenBank/DDBJ databases">
        <title>Complete genome sequence of Bacillus oceanisediminis strain 2691.</title>
        <authorList>
            <person name="Jeong H."/>
            <person name="Kim H.J."/>
            <person name="Lee D.-W."/>
        </authorList>
    </citation>
    <scope>NUCLEOTIDE SEQUENCE [LARGE SCALE GENOMIC DNA]</scope>
    <source>
        <strain evidence="2 3">2691</strain>
    </source>
</reference>
<evidence type="ECO:0008006" key="4">
    <source>
        <dbReference type="Google" id="ProtNLM"/>
    </source>
</evidence>
<dbReference type="EMBL" id="CP015506">
    <property type="protein sequence ID" value="AND38271.1"/>
    <property type="molecule type" value="Genomic_DNA"/>
</dbReference>
<organism evidence="2 3">
    <name type="scientific">Cytobacillus oceanisediminis 2691</name>
    <dbReference type="NCBI Taxonomy" id="1196031"/>
    <lineage>
        <taxon>Bacteria</taxon>
        <taxon>Bacillati</taxon>
        <taxon>Bacillota</taxon>
        <taxon>Bacilli</taxon>
        <taxon>Bacillales</taxon>
        <taxon>Bacillaceae</taxon>
        <taxon>Cytobacillus</taxon>
    </lineage>
</organism>
<evidence type="ECO:0000256" key="1">
    <source>
        <dbReference type="SAM" id="SignalP"/>
    </source>
</evidence>
<feature type="signal peptide" evidence="1">
    <location>
        <begin position="1"/>
        <end position="21"/>
    </location>
</feature>
<proteinExistence type="predicted"/>
<dbReference type="AlphaFoldDB" id="A0A169FEZ3"/>
<evidence type="ECO:0000313" key="2">
    <source>
        <dbReference type="EMBL" id="AND38271.1"/>
    </source>
</evidence>
<feature type="chain" id="PRO_5007901575" description="Lipoprotein" evidence="1">
    <location>
        <begin position="22"/>
        <end position="162"/>
    </location>
</feature>
<keyword evidence="1" id="KW-0732">Signal</keyword>
<dbReference type="PROSITE" id="PS51257">
    <property type="entry name" value="PROKAR_LIPOPROTEIN"/>
    <property type="match status" value="1"/>
</dbReference>